<keyword evidence="1" id="KW-0808">Transferase</keyword>
<dbReference type="GO" id="GO:0016301">
    <property type="term" value="F:kinase activity"/>
    <property type="evidence" value="ECO:0007669"/>
    <property type="project" value="UniProtKB-KW"/>
</dbReference>
<evidence type="ECO:0000313" key="1">
    <source>
        <dbReference type="EMBL" id="MBX34726.1"/>
    </source>
</evidence>
<keyword evidence="1" id="KW-0675">Receptor</keyword>
<protein>
    <submittedName>
        <fullName evidence="1">Putative LRR receptor-like serine/threonine-protein kinase At1g05700 isoform X1</fullName>
    </submittedName>
</protein>
<dbReference type="AlphaFoldDB" id="A0A2P2MWW6"/>
<keyword evidence="1" id="KW-0418">Kinase</keyword>
<organism evidence="1">
    <name type="scientific">Rhizophora mucronata</name>
    <name type="common">Asiatic mangrove</name>
    <dbReference type="NCBI Taxonomy" id="61149"/>
    <lineage>
        <taxon>Eukaryota</taxon>
        <taxon>Viridiplantae</taxon>
        <taxon>Streptophyta</taxon>
        <taxon>Embryophyta</taxon>
        <taxon>Tracheophyta</taxon>
        <taxon>Spermatophyta</taxon>
        <taxon>Magnoliopsida</taxon>
        <taxon>eudicotyledons</taxon>
        <taxon>Gunneridae</taxon>
        <taxon>Pentapetalae</taxon>
        <taxon>rosids</taxon>
        <taxon>fabids</taxon>
        <taxon>Malpighiales</taxon>
        <taxon>Rhizophoraceae</taxon>
        <taxon>Rhizophora</taxon>
    </lineage>
</organism>
<dbReference type="EMBL" id="GGEC01054242">
    <property type="protein sequence ID" value="MBX34726.1"/>
    <property type="molecule type" value="Transcribed_RNA"/>
</dbReference>
<reference evidence="1" key="1">
    <citation type="submission" date="2018-02" db="EMBL/GenBank/DDBJ databases">
        <title>Rhizophora mucronata_Transcriptome.</title>
        <authorList>
            <person name="Meera S.P."/>
            <person name="Sreeshan A."/>
            <person name="Augustine A."/>
        </authorList>
    </citation>
    <scope>NUCLEOTIDE SEQUENCE</scope>
    <source>
        <tissue evidence="1">Leaf</tissue>
    </source>
</reference>
<proteinExistence type="predicted"/>
<name>A0A2P2MWW6_RHIMU</name>
<sequence>MASSKDATVATIGTTIFFFFSSLHGVDRQRLGFPATLSISDPLLYLSIRGKGTEPESLFPSKFNVLRFVSSARNSGTGPVKPLFAKSRCCGNLRLDRDEDMDPYFLASDEELAFKIFRPQRCERFWTIFSCLPPRCSVLPRDR</sequence>
<accession>A0A2P2MWW6</accession>